<organism evidence="1 2">
    <name type="scientific">Acetivibrio straminisolvens JCM 21531</name>
    <dbReference type="NCBI Taxonomy" id="1294263"/>
    <lineage>
        <taxon>Bacteria</taxon>
        <taxon>Bacillati</taxon>
        <taxon>Bacillota</taxon>
        <taxon>Clostridia</taxon>
        <taxon>Eubacteriales</taxon>
        <taxon>Oscillospiraceae</taxon>
        <taxon>Acetivibrio</taxon>
    </lineage>
</organism>
<dbReference type="STRING" id="1294263.JCM21531_2478"/>
<dbReference type="AlphaFoldDB" id="W4V852"/>
<protein>
    <submittedName>
        <fullName evidence="1">Flagellar biosynthesis protein FlhF</fullName>
    </submittedName>
</protein>
<gene>
    <name evidence="1" type="ORF">JCM21531_2478</name>
</gene>
<sequence length="104" mass="12440">MKIRRYIGKDTHEALLKVKMDLGNDAVILNTRKIRQKGLLKIFQSLWLRFWLPWMTIMEQVPKGRLMKVGEETKEVMIPQETIICIIMRVQKVNWTKKRKKSIC</sequence>
<keyword evidence="1" id="KW-0966">Cell projection</keyword>
<accession>W4V852</accession>
<dbReference type="Proteomes" id="UP000019109">
    <property type="component" value="Unassembled WGS sequence"/>
</dbReference>
<keyword evidence="2" id="KW-1185">Reference proteome</keyword>
<keyword evidence="1" id="KW-0969">Cilium</keyword>
<evidence type="ECO:0000313" key="2">
    <source>
        <dbReference type="Proteomes" id="UP000019109"/>
    </source>
</evidence>
<comment type="caution">
    <text evidence="1">The sequence shown here is derived from an EMBL/GenBank/DDBJ whole genome shotgun (WGS) entry which is preliminary data.</text>
</comment>
<reference evidence="1" key="1">
    <citation type="journal article" date="2014" name="Genome Announc.">
        <title>Draft Genome Sequence of Clostridium straminisolvens Strain JCM 21531T, Isolated from a Cellulose-Degrading Bacterial Community.</title>
        <authorList>
            <person name="Yuki M."/>
            <person name="Oshima K."/>
            <person name="Suda W."/>
            <person name="Sakamoto M."/>
            <person name="Kitamura K."/>
            <person name="Iida T."/>
            <person name="Hattori M."/>
            <person name="Ohkuma M."/>
        </authorList>
    </citation>
    <scope>NUCLEOTIDE SEQUENCE [LARGE SCALE GENOMIC DNA]</scope>
    <source>
        <strain evidence="1">JCM 21531</strain>
    </source>
</reference>
<proteinExistence type="predicted"/>
<evidence type="ECO:0000313" key="1">
    <source>
        <dbReference type="EMBL" id="GAE88988.1"/>
    </source>
</evidence>
<keyword evidence="1" id="KW-0282">Flagellum</keyword>
<name>W4V852_9FIRM</name>
<dbReference type="EMBL" id="BAVR01000028">
    <property type="protein sequence ID" value="GAE88988.1"/>
    <property type="molecule type" value="Genomic_DNA"/>
</dbReference>